<feature type="region of interest" description="Disordered" evidence="1">
    <location>
        <begin position="167"/>
        <end position="256"/>
    </location>
</feature>
<feature type="compositionally biased region" description="Polar residues" evidence="1">
    <location>
        <begin position="630"/>
        <end position="639"/>
    </location>
</feature>
<evidence type="ECO:0000313" key="3">
    <source>
        <dbReference type="Proteomes" id="UP000007266"/>
    </source>
</evidence>
<feature type="region of interest" description="Disordered" evidence="1">
    <location>
        <begin position="932"/>
        <end position="952"/>
    </location>
</feature>
<feature type="compositionally biased region" description="Low complexity" evidence="1">
    <location>
        <begin position="874"/>
        <end position="883"/>
    </location>
</feature>
<feature type="region of interest" description="Disordered" evidence="1">
    <location>
        <begin position="540"/>
        <end position="906"/>
    </location>
</feature>
<feature type="compositionally biased region" description="Pro residues" evidence="1">
    <location>
        <begin position="812"/>
        <end position="823"/>
    </location>
</feature>
<dbReference type="EMBL" id="KQ971361">
    <property type="protein sequence ID" value="KYB25905.1"/>
    <property type="molecule type" value="Genomic_DNA"/>
</dbReference>
<name>A0A139WDH9_TRICA</name>
<sequence>MYHFFKYPFEGYKPVKYVVNPVRVVEAVLCLVCIALAAAIDVKIHDMHIAFKILLTFTAAAFVIITVYDVIATSYARPIYWNAWTLFTITGALFFFLGVGLIIATGFGHVLLILGVVAYAVTAIIFLLDTILILHAFQKRQNEVYPEEYEPEPVVVISRHVVSEPSKSALKPAEEEKVTASDSKHTRSTVSTVSKETSFKDVPPEPVKSSHEEVKPQASKETGPSQSSHLEPGSSREIDASALSRDLTPGSSREIRFMDRMYETKRTVHGGKLTEEEKIIEQKQRVTTSYGGTFPMSKDATPLPSPAGAPCMPCRTPTCRKPVGVRSSGSQIIKRSTSGNIRRGPDGNYYLSDGTPLIPLQDQNGETLYQDSNGVMYTKDGIPIISQAESYTEVVKESTQQRVDTHKLKSRDGVWYTPDGRRVEDVYRCCDGKLITADGTPLNEIDLGGGSFVYESPQGVLYSSDGTPVGFEDDREKEVNRIYERQSAKYTTKSETKFQERRVGEQVSSEDGLYLCDGTPAKKIETPSGQIMYEYDGQLYTRDDDDDDLPRQGSGPVWSRPSPEEQYESRPPVQTYEPRCIQSRIDSSRQFKPRETPPSSDHSVPRSTRSSTPCRTPYYDSGSDHRSIPRSATSSTQSRPPCCECHQPTIPRSARSLTPPRPPSDQPRSSRSLTPPCAPCNQPPSNRSLTPPRPPSDQPRSSRSLTPPCAPCNQPRSNRSLTPPCPPSDQARSTRSLTPPRAPSDQARATRSLLSPPGHPNHPSEQTPIPRSNRSLTPSRPPCYESTYPLTPATSSAPKLQICPSQKEEIPPTCPYLPKPKPVTPRYCPAQTCMKPQRRPSPPTSPRKERAPSTGSRTVAVSTRMVPKCPLYKQQSQSAPSSPQRRDAPPRPVKSAEPQWQQQPTVVHQQYVQKPCVCGNIHYQQATTVQGTFSQSETSQSGSPPKSPKGPCGKKDCNCQACKSAKEAAEPADKPPLQTISECDVETEPPSRHNIRSSSSSQPTSSEYVPDRTSPSCNRCFICGDRNCLIHTQKETGNDSVQTSETRMLRASDIQKLTCAMADEITQVKDEGRKKALMRFFSVDSDINVTPNLQPSTFNFYSKDFCLKIAQLLIAIICVGLYTQGITISAETVVFACFPNVVFGSYIIITAVIIISYVFEQAMPNVIVRVFLSVGMILYFISATVTTTIWCSTAFRDSGLGLPKALLLLQALLSYVNSLLYGLDLVYNIQKAVEFQVEGPNPN</sequence>
<reference evidence="2 3" key="1">
    <citation type="journal article" date="2008" name="Nature">
        <title>The genome of the model beetle and pest Tribolium castaneum.</title>
        <authorList>
            <consortium name="Tribolium Genome Sequencing Consortium"/>
            <person name="Richards S."/>
            <person name="Gibbs R.A."/>
            <person name="Weinstock G.M."/>
            <person name="Brown S.J."/>
            <person name="Denell R."/>
            <person name="Beeman R.W."/>
            <person name="Gibbs R."/>
            <person name="Beeman R.W."/>
            <person name="Brown S.J."/>
            <person name="Bucher G."/>
            <person name="Friedrich M."/>
            <person name="Grimmelikhuijzen C.J."/>
            <person name="Klingler M."/>
            <person name="Lorenzen M."/>
            <person name="Richards S."/>
            <person name="Roth S."/>
            <person name="Schroder R."/>
            <person name="Tautz D."/>
            <person name="Zdobnov E.M."/>
            <person name="Muzny D."/>
            <person name="Gibbs R.A."/>
            <person name="Weinstock G.M."/>
            <person name="Attaway T."/>
            <person name="Bell S."/>
            <person name="Buhay C.J."/>
            <person name="Chandrabose M.N."/>
            <person name="Chavez D."/>
            <person name="Clerk-Blankenburg K.P."/>
            <person name="Cree A."/>
            <person name="Dao M."/>
            <person name="Davis C."/>
            <person name="Chacko J."/>
            <person name="Dinh H."/>
            <person name="Dugan-Rocha S."/>
            <person name="Fowler G."/>
            <person name="Garner T.T."/>
            <person name="Garnes J."/>
            <person name="Gnirke A."/>
            <person name="Hawes A."/>
            <person name="Hernandez J."/>
            <person name="Hines S."/>
            <person name="Holder M."/>
            <person name="Hume J."/>
            <person name="Jhangiani S.N."/>
            <person name="Joshi V."/>
            <person name="Khan Z.M."/>
            <person name="Jackson L."/>
            <person name="Kovar C."/>
            <person name="Kowis A."/>
            <person name="Lee S."/>
            <person name="Lewis L.R."/>
            <person name="Margolis J."/>
            <person name="Morgan M."/>
            <person name="Nazareth L.V."/>
            <person name="Nguyen N."/>
            <person name="Okwuonu G."/>
            <person name="Parker D."/>
            <person name="Richards S."/>
            <person name="Ruiz S.J."/>
            <person name="Santibanez J."/>
            <person name="Savard J."/>
            <person name="Scherer S.E."/>
            <person name="Schneider B."/>
            <person name="Sodergren E."/>
            <person name="Tautz D."/>
            <person name="Vattahil S."/>
            <person name="Villasana D."/>
            <person name="White C.S."/>
            <person name="Wright R."/>
            <person name="Park Y."/>
            <person name="Beeman R.W."/>
            <person name="Lord J."/>
            <person name="Oppert B."/>
            <person name="Lorenzen M."/>
            <person name="Brown S."/>
            <person name="Wang L."/>
            <person name="Savard J."/>
            <person name="Tautz D."/>
            <person name="Richards S."/>
            <person name="Weinstock G."/>
            <person name="Gibbs R.A."/>
            <person name="Liu Y."/>
            <person name="Worley K."/>
            <person name="Weinstock G."/>
            <person name="Elsik C.G."/>
            <person name="Reese J.T."/>
            <person name="Elhaik E."/>
            <person name="Landan G."/>
            <person name="Graur D."/>
            <person name="Arensburger P."/>
            <person name="Atkinson P."/>
            <person name="Beeman R.W."/>
            <person name="Beidler J."/>
            <person name="Brown S.J."/>
            <person name="Demuth J.P."/>
            <person name="Drury D.W."/>
            <person name="Du Y.Z."/>
            <person name="Fujiwara H."/>
            <person name="Lorenzen M."/>
            <person name="Maselli V."/>
            <person name="Osanai M."/>
            <person name="Park Y."/>
            <person name="Robertson H.M."/>
            <person name="Tu Z."/>
            <person name="Wang J.J."/>
            <person name="Wang S."/>
            <person name="Richards S."/>
            <person name="Song H."/>
            <person name="Zhang L."/>
            <person name="Sodergren E."/>
            <person name="Werner D."/>
            <person name="Stanke M."/>
            <person name="Morgenstern B."/>
            <person name="Solovyev V."/>
            <person name="Kosarev P."/>
            <person name="Brown G."/>
            <person name="Chen H.C."/>
            <person name="Ermolaeva O."/>
            <person name="Hlavina W."/>
            <person name="Kapustin Y."/>
            <person name="Kiryutin B."/>
            <person name="Kitts P."/>
            <person name="Maglott D."/>
            <person name="Pruitt K."/>
            <person name="Sapojnikov V."/>
            <person name="Souvorov A."/>
            <person name="Mackey A.J."/>
            <person name="Waterhouse R.M."/>
            <person name="Wyder S."/>
            <person name="Zdobnov E.M."/>
            <person name="Zdobnov E.M."/>
            <person name="Wyder S."/>
            <person name="Kriventseva E.V."/>
            <person name="Kadowaki T."/>
            <person name="Bork P."/>
            <person name="Aranda M."/>
            <person name="Bao R."/>
            <person name="Beermann A."/>
            <person name="Berns N."/>
            <person name="Bolognesi R."/>
            <person name="Bonneton F."/>
            <person name="Bopp D."/>
            <person name="Brown S.J."/>
            <person name="Bucher G."/>
            <person name="Butts T."/>
            <person name="Chaumot A."/>
            <person name="Denell R.E."/>
            <person name="Ferrier D.E."/>
            <person name="Friedrich M."/>
            <person name="Gordon C.M."/>
            <person name="Jindra M."/>
            <person name="Klingler M."/>
            <person name="Lan Q."/>
            <person name="Lattorff H.M."/>
            <person name="Laudet V."/>
            <person name="von Levetsow C."/>
            <person name="Liu Z."/>
            <person name="Lutz R."/>
            <person name="Lynch J.A."/>
            <person name="da Fonseca R.N."/>
            <person name="Posnien N."/>
            <person name="Reuter R."/>
            <person name="Roth S."/>
            <person name="Savard J."/>
            <person name="Schinko J.B."/>
            <person name="Schmitt C."/>
            <person name="Schoppmeier M."/>
            <person name="Schroder R."/>
            <person name="Shippy T.D."/>
            <person name="Simonnet F."/>
            <person name="Marques-Souza H."/>
            <person name="Tautz D."/>
            <person name="Tomoyasu Y."/>
            <person name="Trauner J."/>
            <person name="Van der Zee M."/>
            <person name="Vervoort M."/>
            <person name="Wittkopp N."/>
            <person name="Wimmer E.A."/>
            <person name="Yang X."/>
            <person name="Jones A.K."/>
            <person name="Sattelle D.B."/>
            <person name="Ebert P.R."/>
            <person name="Nelson D."/>
            <person name="Scott J.G."/>
            <person name="Beeman R.W."/>
            <person name="Muthukrishnan S."/>
            <person name="Kramer K.J."/>
            <person name="Arakane Y."/>
            <person name="Beeman R.W."/>
            <person name="Zhu Q."/>
            <person name="Hogenkamp D."/>
            <person name="Dixit R."/>
            <person name="Oppert B."/>
            <person name="Jiang H."/>
            <person name="Zou Z."/>
            <person name="Marshall J."/>
            <person name="Elpidina E."/>
            <person name="Vinokurov K."/>
            <person name="Oppert C."/>
            <person name="Zou Z."/>
            <person name="Evans J."/>
            <person name="Lu Z."/>
            <person name="Zhao P."/>
            <person name="Sumathipala N."/>
            <person name="Altincicek B."/>
            <person name="Vilcinskas A."/>
            <person name="Williams M."/>
            <person name="Hultmark D."/>
            <person name="Hetru C."/>
            <person name="Jiang H."/>
            <person name="Grimmelikhuijzen C.J."/>
            <person name="Hauser F."/>
            <person name="Cazzamali G."/>
            <person name="Williamson M."/>
            <person name="Park Y."/>
            <person name="Li B."/>
            <person name="Tanaka Y."/>
            <person name="Predel R."/>
            <person name="Neupert S."/>
            <person name="Schachtner J."/>
            <person name="Verleyen P."/>
            <person name="Raible F."/>
            <person name="Bork P."/>
            <person name="Friedrich M."/>
            <person name="Walden K.K."/>
            <person name="Robertson H.M."/>
            <person name="Angeli S."/>
            <person name="Foret S."/>
            <person name="Bucher G."/>
            <person name="Schuetz S."/>
            <person name="Maleszka R."/>
            <person name="Wimmer E.A."/>
            <person name="Beeman R.W."/>
            <person name="Lorenzen M."/>
            <person name="Tomoyasu Y."/>
            <person name="Miller S.C."/>
            <person name="Grossmann D."/>
            <person name="Bucher G."/>
        </authorList>
    </citation>
    <scope>NUCLEOTIDE SEQUENCE [LARGE SCALE GENOMIC DNA]</scope>
    <source>
        <strain evidence="2 3">Georgia GA2</strain>
    </source>
</reference>
<gene>
    <name evidence="2" type="primary">AUGUSTUS-3.0.2_34097</name>
    <name evidence="2" type="ORF">TcasGA2_TC034097</name>
</gene>
<feature type="compositionally biased region" description="Low complexity" evidence="1">
    <location>
        <begin position="997"/>
        <end position="1006"/>
    </location>
</feature>
<feature type="region of interest" description="Disordered" evidence="1">
    <location>
        <begin position="984"/>
        <end position="1014"/>
    </location>
</feature>
<dbReference type="OMA" id="CIRNSHH"/>
<feature type="compositionally biased region" description="Polar residues" evidence="1">
    <location>
        <begin position="597"/>
        <end position="614"/>
    </location>
</feature>
<dbReference type="AlphaFoldDB" id="A0A139WDH9"/>
<keyword evidence="3" id="KW-1185">Reference proteome</keyword>
<dbReference type="STRING" id="7070.A0A139WDH9"/>
<organism evidence="2 3">
    <name type="scientific">Tribolium castaneum</name>
    <name type="common">Red flour beetle</name>
    <dbReference type="NCBI Taxonomy" id="7070"/>
    <lineage>
        <taxon>Eukaryota</taxon>
        <taxon>Metazoa</taxon>
        <taxon>Ecdysozoa</taxon>
        <taxon>Arthropoda</taxon>
        <taxon>Hexapoda</taxon>
        <taxon>Insecta</taxon>
        <taxon>Pterygota</taxon>
        <taxon>Neoptera</taxon>
        <taxon>Endopterygota</taxon>
        <taxon>Coleoptera</taxon>
        <taxon>Polyphaga</taxon>
        <taxon>Cucujiformia</taxon>
        <taxon>Tenebrionidae</taxon>
        <taxon>Tenebrionidae incertae sedis</taxon>
        <taxon>Tribolium</taxon>
    </lineage>
</organism>
<reference evidence="2 3" key="2">
    <citation type="journal article" date="2010" name="Nucleic Acids Res.">
        <title>BeetleBase in 2010: revisions to provide comprehensive genomic information for Tribolium castaneum.</title>
        <authorList>
            <person name="Kim H.S."/>
            <person name="Murphy T."/>
            <person name="Xia J."/>
            <person name="Caragea D."/>
            <person name="Park Y."/>
            <person name="Beeman R.W."/>
            <person name="Lorenzen M.D."/>
            <person name="Butcher S."/>
            <person name="Manak J.R."/>
            <person name="Brown S.J."/>
        </authorList>
    </citation>
    <scope>GENOME REANNOTATION</scope>
    <source>
        <strain evidence="2 3">Georgia GA2</strain>
    </source>
</reference>
<evidence type="ECO:0000313" key="2">
    <source>
        <dbReference type="EMBL" id="KYB25905.1"/>
    </source>
</evidence>
<proteinExistence type="predicted"/>
<feature type="compositionally biased region" description="Polar residues" evidence="1">
    <location>
        <begin position="788"/>
        <end position="798"/>
    </location>
</feature>
<accession>A0A139WDH9</accession>
<evidence type="ECO:0008006" key="4">
    <source>
        <dbReference type="Google" id="ProtNLM"/>
    </source>
</evidence>
<feature type="compositionally biased region" description="Basic and acidic residues" evidence="1">
    <location>
        <begin position="586"/>
        <end position="595"/>
    </location>
</feature>
<dbReference type="Proteomes" id="UP000007266">
    <property type="component" value="Linkage group 8"/>
</dbReference>
<feature type="compositionally biased region" description="Polar residues" evidence="1">
    <location>
        <begin position="219"/>
        <end position="229"/>
    </location>
</feature>
<feature type="compositionally biased region" description="Basic and acidic residues" evidence="1">
    <location>
        <begin position="197"/>
        <end position="215"/>
    </location>
</feature>
<evidence type="ECO:0000256" key="1">
    <source>
        <dbReference type="SAM" id="MobiDB-lite"/>
    </source>
</evidence>
<feature type="compositionally biased region" description="Polar residues" evidence="1">
    <location>
        <begin position="763"/>
        <end position="778"/>
    </location>
</feature>
<feature type="compositionally biased region" description="Basic and acidic residues" evidence="1">
    <location>
        <begin position="172"/>
        <end position="185"/>
    </location>
</feature>
<dbReference type="InParanoid" id="A0A139WDH9"/>
<protein>
    <recommendedName>
        <fullName evidence="4">MARVEL domain-containing protein</fullName>
    </recommendedName>
</protein>